<dbReference type="AlphaFoldDB" id="T0KF08"/>
<evidence type="ECO:0000256" key="1">
    <source>
        <dbReference type="ARBA" id="ARBA00007031"/>
    </source>
</evidence>
<dbReference type="EMBL" id="AUWY01000080">
    <property type="protein sequence ID" value="EQB32008.1"/>
    <property type="molecule type" value="Genomic_DNA"/>
</dbReference>
<dbReference type="GO" id="GO:0006355">
    <property type="term" value="P:regulation of DNA-templated transcription"/>
    <property type="evidence" value="ECO:0007669"/>
    <property type="project" value="InterPro"/>
</dbReference>
<proteinExistence type="inferred from homology"/>
<dbReference type="InterPro" id="IPR036086">
    <property type="entry name" value="ParB/Sulfiredoxin_sf"/>
</dbReference>
<evidence type="ECO:0000313" key="2">
    <source>
        <dbReference type="EMBL" id="EQB32008.1"/>
    </source>
</evidence>
<dbReference type="eggNOG" id="COG4957">
    <property type="taxonomic scope" value="Bacteria"/>
</dbReference>
<dbReference type="Pfam" id="PF05443">
    <property type="entry name" value="ROS_MUCR"/>
    <property type="match status" value="1"/>
</dbReference>
<dbReference type="RefSeq" id="WP_021318145.1">
    <property type="nucleotide sequence ID" value="NZ_AUWY01000080.1"/>
</dbReference>
<dbReference type="GO" id="GO:0008270">
    <property type="term" value="F:zinc ion binding"/>
    <property type="evidence" value="ECO:0007669"/>
    <property type="project" value="InterPro"/>
</dbReference>
<organism evidence="2 3">
    <name type="scientific">Sphingobium ummariense RL-3</name>
    <dbReference type="NCBI Taxonomy" id="1346791"/>
    <lineage>
        <taxon>Bacteria</taxon>
        <taxon>Pseudomonadati</taxon>
        <taxon>Pseudomonadota</taxon>
        <taxon>Alphaproteobacteria</taxon>
        <taxon>Sphingomonadales</taxon>
        <taxon>Sphingomonadaceae</taxon>
        <taxon>Sphingobium</taxon>
    </lineage>
</organism>
<gene>
    <name evidence="2" type="ORF">M529_11730</name>
</gene>
<name>T0KF08_9SPHN</name>
<comment type="caution">
    <text evidence="2">The sequence shown here is derived from an EMBL/GenBank/DDBJ whole genome shotgun (WGS) entry which is preliminary data.</text>
</comment>
<reference evidence="2 3" key="1">
    <citation type="journal article" date="2013" name="Genome Announc.">
        <title>Draft Genome Sequence of Sphingobium ummariense Strain RL-3, a Hexachlorocyclohexane-Degrading Bacterium.</title>
        <authorList>
            <person name="Kohli P."/>
            <person name="Dua A."/>
            <person name="Sangwan N."/>
            <person name="Oldach P."/>
            <person name="Khurana J.P."/>
            <person name="Lal R."/>
        </authorList>
    </citation>
    <scope>NUCLEOTIDE SEQUENCE [LARGE SCALE GENOMIC DNA]</scope>
    <source>
        <strain evidence="2 3">RL-3</strain>
    </source>
</reference>
<dbReference type="OrthoDB" id="2053844at2"/>
<dbReference type="Gene3D" id="1.10.10.1550">
    <property type="entry name" value="ROS/MUCR transcriptional regulator protein"/>
    <property type="match status" value="1"/>
</dbReference>
<dbReference type="STRING" id="1346791.M529_11730"/>
<sequence>MATAPKTAEPAQVDVVLQIPVADIEIGERLGAFWPVKAAAIGRLMVEDGQNEPIKIRKNGPRAAKPWTLVAGLHRLEGARLEQLRAIDAIVVSGDEKALRRIEASENIERGSRSPLERANFVRALADAAEARVNDQHEGLSQQEIAARARWSAMKAKAASVERDDDLNQAEAEHAGVNFTRVYGWRAEIAEAIGMSVESVKKDLALHRALIAPFPDLWRGLATHPLVGENASALREIASYAPEARRAIIEGLIEAPDMTLAQALEGLGLSAPKPAPATGATKFMNNAISNLSRLSVGDQRQIAGDIVATFKPAALVALREALDARIGAETPPPAPAEEKPTPAVPIRQSVKPDHIACLECGERHQVMKRHLRSAHGLQPGQYIARWSLPLDYPMVAPNYAEERRRQAMKLGLGGAK</sequence>
<dbReference type="GO" id="GO:0003677">
    <property type="term" value="F:DNA binding"/>
    <property type="evidence" value="ECO:0007669"/>
    <property type="project" value="InterPro"/>
</dbReference>
<comment type="similarity">
    <text evidence="1">Belongs to the ros/MucR family.</text>
</comment>
<dbReference type="InterPro" id="IPR008807">
    <property type="entry name" value="ROS_MUCR"/>
</dbReference>
<protein>
    <submittedName>
        <fullName evidence="2">Uncharacterized protein</fullName>
    </submittedName>
</protein>
<dbReference type="Proteomes" id="UP000015523">
    <property type="component" value="Unassembled WGS sequence"/>
</dbReference>
<dbReference type="InterPro" id="IPR041920">
    <property type="entry name" value="ROS/MUCR_sf"/>
</dbReference>
<dbReference type="SUPFAM" id="SSF110849">
    <property type="entry name" value="ParB/Sulfiredoxin"/>
    <property type="match status" value="1"/>
</dbReference>
<keyword evidence="3" id="KW-1185">Reference proteome</keyword>
<accession>T0KF08</accession>
<dbReference type="PATRIC" id="fig|1346791.3.peg.2256"/>
<evidence type="ECO:0000313" key="3">
    <source>
        <dbReference type="Proteomes" id="UP000015523"/>
    </source>
</evidence>